<dbReference type="RefSeq" id="XP_005759120.1">
    <property type="nucleotide sequence ID" value="XM_005759063.1"/>
</dbReference>
<dbReference type="InterPro" id="IPR013083">
    <property type="entry name" value="Znf_RING/FYVE/PHD"/>
</dbReference>
<dbReference type="PaxDb" id="2903-EOD06691"/>
<proteinExistence type="predicted"/>
<keyword evidence="2" id="KW-0863">Zinc-finger</keyword>
<evidence type="ECO:0000256" key="3">
    <source>
        <dbReference type="ARBA" id="ARBA00022833"/>
    </source>
</evidence>
<evidence type="ECO:0008006" key="7">
    <source>
        <dbReference type="Google" id="ProtNLM"/>
    </source>
</evidence>
<evidence type="ECO:0000256" key="1">
    <source>
        <dbReference type="ARBA" id="ARBA00022723"/>
    </source>
</evidence>
<keyword evidence="3" id="KW-0862">Zinc</keyword>
<keyword evidence="6" id="KW-1185">Reference proteome</keyword>
<dbReference type="AlphaFoldDB" id="A0A0D3I606"/>
<feature type="region of interest" description="Disordered" evidence="4">
    <location>
        <begin position="82"/>
        <end position="136"/>
    </location>
</feature>
<keyword evidence="1" id="KW-0479">Metal-binding</keyword>
<evidence type="ECO:0000256" key="2">
    <source>
        <dbReference type="ARBA" id="ARBA00022771"/>
    </source>
</evidence>
<reference evidence="6" key="1">
    <citation type="journal article" date="2013" name="Nature">
        <title>Pan genome of the phytoplankton Emiliania underpins its global distribution.</title>
        <authorList>
            <person name="Read B.A."/>
            <person name="Kegel J."/>
            <person name="Klute M.J."/>
            <person name="Kuo A."/>
            <person name="Lefebvre S.C."/>
            <person name="Maumus F."/>
            <person name="Mayer C."/>
            <person name="Miller J."/>
            <person name="Monier A."/>
            <person name="Salamov A."/>
            <person name="Young J."/>
            <person name="Aguilar M."/>
            <person name="Claverie J.M."/>
            <person name="Frickenhaus S."/>
            <person name="Gonzalez K."/>
            <person name="Herman E.K."/>
            <person name="Lin Y.C."/>
            <person name="Napier J."/>
            <person name="Ogata H."/>
            <person name="Sarno A.F."/>
            <person name="Shmutz J."/>
            <person name="Schroeder D."/>
            <person name="de Vargas C."/>
            <person name="Verret F."/>
            <person name="von Dassow P."/>
            <person name="Valentin K."/>
            <person name="Van de Peer Y."/>
            <person name="Wheeler G."/>
            <person name="Dacks J.B."/>
            <person name="Delwiche C.F."/>
            <person name="Dyhrman S.T."/>
            <person name="Glockner G."/>
            <person name="John U."/>
            <person name="Richards T."/>
            <person name="Worden A.Z."/>
            <person name="Zhang X."/>
            <person name="Grigoriev I.V."/>
            <person name="Allen A.E."/>
            <person name="Bidle K."/>
            <person name="Borodovsky M."/>
            <person name="Bowler C."/>
            <person name="Brownlee C."/>
            <person name="Cock J.M."/>
            <person name="Elias M."/>
            <person name="Gladyshev V.N."/>
            <person name="Groth M."/>
            <person name="Guda C."/>
            <person name="Hadaegh A."/>
            <person name="Iglesias-Rodriguez M.D."/>
            <person name="Jenkins J."/>
            <person name="Jones B.M."/>
            <person name="Lawson T."/>
            <person name="Leese F."/>
            <person name="Lindquist E."/>
            <person name="Lobanov A."/>
            <person name="Lomsadze A."/>
            <person name="Malik S.B."/>
            <person name="Marsh M.E."/>
            <person name="Mackinder L."/>
            <person name="Mock T."/>
            <person name="Mueller-Roeber B."/>
            <person name="Pagarete A."/>
            <person name="Parker M."/>
            <person name="Probert I."/>
            <person name="Quesneville H."/>
            <person name="Raines C."/>
            <person name="Rensing S.A."/>
            <person name="Riano-Pachon D.M."/>
            <person name="Richier S."/>
            <person name="Rokitta S."/>
            <person name="Shiraiwa Y."/>
            <person name="Soanes D.M."/>
            <person name="van der Giezen M."/>
            <person name="Wahlund T.M."/>
            <person name="Williams B."/>
            <person name="Wilson W."/>
            <person name="Wolfe G."/>
            <person name="Wurch L.L."/>
        </authorList>
    </citation>
    <scope>NUCLEOTIDE SEQUENCE</scope>
</reference>
<dbReference type="Gene3D" id="3.30.40.10">
    <property type="entry name" value="Zinc/RING finger domain, C3HC4 (zinc finger)"/>
    <property type="match status" value="1"/>
</dbReference>
<evidence type="ECO:0000313" key="6">
    <source>
        <dbReference type="Proteomes" id="UP000013827"/>
    </source>
</evidence>
<name>A0A0D3I606_EMIH1</name>
<accession>A0A0D3I606</accession>
<dbReference type="GO" id="GO:0008270">
    <property type="term" value="F:zinc ion binding"/>
    <property type="evidence" value="ECO:0007669"/>
    <property type="project" value="UniProtKB-KW"/>
</dbReference>
<dbReference type="KEGG" id="ehx:EMIHUDRAFT_258782"/>
<dbReference type="GeneID" id="17252842"/>
<sequence>MFRDTATPHPICEHVLCRACVTGWFQYHTCCPYCLEPADGHYYPNGNAVEWSNAGTYLCAPREFVRTEAALYLTGGSTAVDAARREGPTDDLESKRAAHKGSGKGDNEVAAPNWTQPEEAEERTKEQGANITEAAARNPAIDTDVVSTHKCVWDLGIQRR</sequence>
<feature type="compositionally biased region" description="Basic and acidic residues" evidence="4">
    <location>
        <begin position="82"/>
        <end position="96"/>
    </location>
</feature>
<evidence type="ECO:0000313" key="5">
    <source>
        <dbReference type="EnsemblProtists" id="EOD06691"/>
    </source>
</evidence>
<dbReference type="EnsemblProtists" id="EOD06691">
    <property type="protein sequence ID" value="EOD06691"/>
    <property type="gene ID" value="EMIHUDRAFT_258782"/>
</dbReference>
<reference evidence="5" key="2">
    <citation type="submission" date="2024-10" db="UniProtKB">
        <authorList>
            <consortium name="EnsemblProtists"/>
        </authorList>
    </citation>
    <scope>IDENTIFICATION</scope>
</reference>
<dbReference type="PROSITE" id="PS00518">
    <property type="entry name" value="ZF_RING_1"/>
    <property type="match status" value="1"/>
</dbReference>
<dbReference type="Proteomes" id="UP000013827">
    <property type="component" value="Unassembled WGS sequence"/>
</dbReference>
<protein>
    <recommendedName>
        <fullName evidence="7">RING-type domain-containing protein</fullName>
    </recommendedName>
</protein>
<dbReference type="SUPFAM" id="SSF57850">
    <property type="entry name" value="RING/U-box"/>
    <property type="match status" value="1"/>
</dbReference>
<organism evidence="5 6">
    <name type="scientific">Emiliania huxleyi (strain CCMP1516)</name>
    <dbReference type="NCBI Taxonomy" id="280463"/>
    <lineage>
        <taxon>Eukaryota</taxon>
        <taxon>Haptista</taxon>
        <taxon>Haptophyta</taxon>
        <taxon>Prymnesiophyceae</taxon>
        <taxon>Isochrysidales</taxon>
        <taxon>Noelaerhabdaceae</taxon>
        <taxon>Emiliania</taxon>
    </lineage>
</organism>
<evidence type="ECO:0000256" key="4">
    <source>
        <dbReference type="SAM" id="MobiDB-lite"/>
    </source>
</evidence>
<dbReference type="InterPro" id="IPR017907">
    <property type="entry name" value="Znf_RING_CS"/>
</dbReference>
<dbReference type="HOGENOM" id="CLU_1655463_0_0_1"/>